<keyword evidence="2" id="KW-1185">Reference proteome</keyword>
<dbReference type="Proteomes" id="UP000719412">
    <property type="component" value="Unassembled WGS sequence"/>
</dbReference>
<organism evidence="1 2">
    <name type="scientific">Tenebrio molitor</name>
    <name type="common">Yellow mealworm beetle</name>
    <dbReference type="NCBI Taxonomy" id="7067"/>
    <lineage>
        <taxon>Eukaryota</taxon>
        <taxon>Metazoa</taxon>
        <taxon>Ecdysozoa</taxon>
        <taxon>Arthropoda</taxon>
        <taxon>Hexapoda</taxon>
        <taxon>Insecta</taxon>
        <taxon>Pterygota</taxon>
        <taxon>Neoptera</taxon>
        <taxon>Endopterygota</taxon>
        <taxon>Coleoptera</taxon>
        <taxon>Polyphaga</taxon>
        <taxon>Cucujiformia</taxon>
        <taxon>Tenebrionidae</taxon>
        <taxon>Tenebrio</taxon>
    </lineage>
</organism>
<protein>
    <submittedName>
        <fullName evidence="1">Uncharacterized protein</fullName>
    </submittedName>
</protein>
<name>A0A8J6HIT6_TENMO</name>
<evidence type="ECO:0000313" key="2">
    <source>
        <dbReference type="Proteomes" id="UP000719412"/>
    </source>
</evidence>
<reference evidence="1" key="2">
    <citation type="submission" date="2021-08" db="EMBL/GenBank/DDBJ databases">
        <authorList>
            <person name="Eriksson T."/>
        </authorList>
    </citation>
    <scope>NUCLEOTIDE SEQUENCE</scope>
    <source>
        <strain evidence="1">Stoneville</strain>
        <tissue evidence="1">Whole head</tissue>
    </source>
</reference>
<evidence type="ECO:0000313" key="1">
    <source>
        <dbReference type="EMBL" id="KAH0815434.1"/>
    </source>
</evidence>
<proteinExistence type="predicted"/>
<reference evidence="1" key="1">
    <citation type="journal article" date="2020" name="J Insects Food Feed">
        <title>The yellow mealworm (Tenebrio molitor) genome: a resource for the emerging insects as food and feed industry.</title>
        <authorList>
            <person name="Eriksson T."/>
            <person name="Andere A."/>
            <person name="Kelstrup H."/>
            <person name="Emery V."/>
            <person name="Picard C."/>
        </authorList>
    </citation>
    <scope>NUCLEOTIDE SEQUENCE</scope>
    <source>
        <strain evidence="1">Stoneville</strain>
        <tissue evidence="1">Whole head</tissue>
    </source>
</reference>
<sequence length="94" mass="10701">MIFRTVSYRDGVPGAGGRVNKSEWVCPYDEKNPDNGPALRFYGQKSRDARSCQKHILPSTDTHNILSRPGNMHIHVHFNWIPRVKGSGVDFHQN</sequence>
<dbReference type="AlphaFoldDB" id="A0A8J6HIT6"/>
<accession>A0A8J6HIT6</accession>
<gene>
    <name evidence="1" type="ORF">GEV33_007356</name>
</gene>
<dbReference type="EMBL" id="JABDTM020023100">
    <property type="protein sequence ID" value="KAH0815434.1"/>
    <property type="molecule type" value="Genomic_DNA"/>
</dbReference>
<comment type="caution">
    <text evidence="1">The sequence shown here is derived from an EMBL/GenBank/DDBJ whole genome shotgun (WGS) entry which is preliminary data.</text>
</comment>